<comment type="similarity">
    <text evidence="1">Belongs to the sigma-70 factor family. ECF subfamily.</text>
</comment>
<feature type="domain" description="RNA polymerase sigma-70 region 2" evidence="6">
    <location>
        <begin position="24"/>
        <end position="92"/>
    </location>
</feature>
<dbReference type="PANTHER" id="PTHR43133">
    <property type="entry name" value="RNA POLYMERASE ECF-TYPE SIGMA FACTO"/>
    <property type="match status" value="1"/>
</dbReference>
<dbReference type="Pfam" id="PF04542">
    <property type="entry name" value="Sigma70_r2"/>
    <property type="match status" value="1"/>
</dbReference>
<dbReference type="Proteomes" id="UP000326354">
    <property type="component" value="Chromosome"/>
</dbReference>
<dbReference type="InterPro" id="IPR014284">
    <property type="entry name" value="RNA_pol_sigma-70_dom"/>
</dbReference>
<keyword evidence="9" id="KW-1185">Reference proteome</keyword>
<keyword evidence="3" id="KW-0731">Sigma factor</keyword>
<dbReference type="InterPro" id="IPR036388">
    <property type="entry name" value="WH-like_DNA-bd_sf"/>
</dbReference>
<evidence type="ECO:0000256" key="2">
    <source>
        <dbReference type="ARBA" id="ARBA00023015"/>
    </source>
</evidence>
<evidence type="ECO:0000256" key="4">
    <source>
        <dbReference type="ARBA" id="ARBA00023125"/>
    </source>
</evidence>
<evidence type="ECO:0000259" key="6">
    <source>
        <dbReference type="Pfam" id="PF04542"/>
    </source>
</evidence>
<dbReference type="GO" id="GO:0016987">
    <property type="term" value="F:sigma factor activity"/>
    <property type="evidence" value="ECO:0007669"/>
    <property type="project" value="UniProtKB-KW"/>
</dbReference>
<dbReference type="Gene3D" id="1.10.10.10">
    <property type="entry name" value="Winged helix-like DNA-binding domain superfamily/Winged helix DNA-binding domain"/>
    <property type="match status" value="1"/>
</dbReference>
<dbReference type="OrthoDB" id="9795666at2"/>
<evidence type="ECO:0000256" key="5">
    <source>
        <dbReference type="ARBA" id="ARBA00023163"/>
    </source>
</evidence>
<dbReference type="GO" id="GO:0006352">
    <property type="term" value="P:DNA-templated transcription initiation"/>
    <property type="evidence" value="ECO:0007669"/>
    <property type="project" value="InterPro"/>
</dbReference>
<evidence type="ECO:0000313" key="8">
    <source>
        <dbReference type="EMBL" id="BBM82254.1"/>
    </source>
</evidence>
<evidence type="ECO:0000256" key="1">
    <source>
        <dbReference type="ARBA" id="ARBA00010641"/>
    </source>
</evidence>
<sequence>MKIDEDIKLMLKVKKDDLQAFNTLYEKYSAIVGNFYLRLGCQPETCQDYVQEVFMRIWRARHNYKPLAKFTTYLFQIAKNYWINQSEKQKRRPLLHSMESNPQVQDPKQTELPEVQMLKDELSSKILESIHQLDEKYRLVFVMSEFEGLKYREISEILDIPIGTVKSRMSTAEKKLREKLSKYID</sequence>
<dbReference type="SUPFAM" id="SSF88946">
    <property type="entry name" value="Sigma2 domain of RNA polymerase sigma factors"/>
    <property type="match status" value="1"/>
</dbReference>
<dbReference type="KEGG" id="uam:UABAM_00597"/>
<dbReference type="RefSeq" id="WP_151966506.1">
    <property type="nucleotide sequence ID" value="NZ_AP019860.1"/>
</dbReference>
<evidence type="ECO:0000313" key="9">
    <source>
        <dbReference type="Proteomes" id="UP000326354"/>
    </source>
</evidence>
<organism evidence="8 9">
    <name type="scientific">Uabimicrobium amorphum</name>
    <dbReference type="NCBI Taxonomy" id="2596890"/>
    <lineage>
        <taxon>Bacteria</taxon>
        <taxon>Pseudomonadati</taxon>
        <taxon>Planctomycetota</taxon>
        <taxon>Candidatus Uabimicrobiia</taxon>
        <taxon>Candidatus Uabimicrobiales</taxon>
        <taxon>Candidatus Uabimicrobiaceae</taxon>
        <taxon>Candidatus Uabimicrobium</taxon>
    </lineage>
</organism>
<keyword evidence="2" id="KW-0805">Transcription regulation</keyword>
<reference evidence="8 9" key="1">
    <citation type="submission" date="2019-08" db="EMBL/GenBank/DDBJ databases">
        <title>Complete genome sequence of Candidatus Uab amorphum.</title>
        <authorList>
            <person name="Shiratori T."/>
            <person name="Suzuki S."/>
            <person name="Kakizawa Y."/>
            <person name="Ishida K."/>
        </authorList>
    </citation>
    <scope>NUCLEOTIDE SEQUENCE [LARGE SCALE GENOMIC DNA]</scope>
    <source>
        <strain evidence="8 9">SRT547</strain>
    </source>
</reference>
<evidence type="ECO:0000259" key="7">
    <source>
        <dbReference type="Pfam" id="PF08281"/>
    </source>
</evidence>
<protein>
    <submittedName>
        <fullName evidence="8">RNA polymerase sigma factor</fullName>
    </submittedName>
</protein>
<name>A0A5S9IIF9_UABAM</name>
<dbReference type="GO" id="GO:0003677">
    <property type="term" value="F:DNA binding"/>
    <property type="evidence" value="ECO:0007669"/>
    <property type="project" value="UniProtKB-KW"/>
</dbReference>
<keyword evidence="5" id="KW-0804">Transcription</keyword>
<dbReference type="AlphaFoldDB" id="A0A5S9IIF9"/>
<dbReference type="InterPro" id="IPR007627">
    <property type="entry name" value="RNA_pol_sigma70_r2"/>
</dbReference>
<dbReference type="PANTHER" id="PTHR43133:SF8">
    <property type="entry name" value="RNA POLYMERASE SIGMA FACTOR HI_1459-RELATED"/>
    <property type="match status" value="1"/>
</dbReference>
<proteinExistence type="inferred from homology"/>
<dbReference type="InterPro" id="IPR013249">
    <property type="entry name" value="RNA_pol_sigma70_r4_t2"/>
</dbReference>
<dbReference type="InterPro" id="IPR039425">
    <property type="entry name" value="RNA_pol_sigma-70-like"/>
</dbReference>
<dbReference type="NCBIfam" id="TIGR02937">
    <property type="entry name" value="sigma70-ECF"/>
    <property type="match status" value="1"/>
</dbReference>
<gene>
    <name evidence="8" type="ORF">UABAM_00597</name>
</gene>
<accession>A0A5S9IIF9</accession>
<dbReference type="Gene3D" id="1.10.1740.10">
    <property type="match status" value="1"/>
</dbReference>
<dbReference type="InterPro" id="IPR013324">
    <property type="entry name" value="RNA_pol_sigma_r3/r4-like"/>
</dbReference>
<keyword evidence="4" id="KW-0238">DNA-binding</keyword>
<feature type="domain" description="RNA polymerase sigma factor 70 region 4 type 2" evidence="7">
    <location>
        <begin position="125"/>
        <end position="176"/>
    </location>
</feature>
<evidence type="ECO:0000256" key="3">
    <source>
        <dbReference type="ARBA" id="ARBA00023082"/>
    </source>
</evidence>
<dbReference type="Pfam" id="PF08281">
    <property type="entry name" value="Sigma70_r4_2"/>
    <property type="match status" value="1"/>
</dbReference>
<dbReference type="InterPro" id="IPR013325">
    <property type="entry name" value="RNA_pol_sigma_r2"/>
</dbReference>
<dbReference type="CDD" id="cd06171">
    <property type="entry name" value="Sigma70_r4"/>
    <property type="match status" value="1"/>
</dbReference>
<dbReference type="EMBL" id="AP019860">
    <property type="protein sequence ID" value="BBM82254.1"/>
    <property type="molecule type" value="Genomic_DNA"/>
</dbReference>
<dbReference type="SUPFAM" id="SSF88659">
    <property type="entry name" value="Sigma3 and sigma4 domains of RNA polymerase sigma factors"/>
    <property type="match status" value="1"/>
</dbReference>